<dbReference type="InterPro" id="IPR007280">
    <property type="entry name" value="Peptidase_C_arc/bac"/>
</dbReference>
<evidence type="ECO:0000259" key="2">
    <source>
        <dbReference type="Pfam" id="PF04151"/>
    </source>
</evidence>
<dbReference type="AlphaFoldDB" id="A0A2Z3JBC2"/>
<dbReference type="InterPro" id="IPR013783">
    <property type="entry name" value="Ig-like_fold"/>
</dbReference>
<dbReference type="KEGG" id="dez:DKM44_02940"/>
<evidence type="ECO:0000256" key="1">
    <source>
        <dbReference type="SAM" id="SignalP"/>
    </source>
</evidence>
<keyword evidence="4" id="KW-1185">Reference proteome</keyword>
<dbReference type="SUPFAM" id="SSF89260">
    <property type="entry name" value="Collagen-binding domain"/>
    <property type="match status" value="1"/>
</dbReference>
<keyword evidence="1" id="KW-0732">Signal</keyword>
<sequence>MKQRLLLAALAPSLLLSACTGKVSNPPPVSVADTTLPTISLSAAPASVSAGGSVTLTAAASDNVGVTSVKFYRGETLLATDTSAPYAYTQTTTAADVGTLSFKAVASDAAGNTASASASVTVKAVSVADTTKPSVTVTLTQLTGRSYRVSAEASDNVGVSKVEFYDNGALIATSSAAPYATTLTYPDTLMGQHVITARAYDAAGNTSESSASLTLSQEPLPEPPVVTPQLSVNPVTQPGTVTVNALAGSSVGIAQVEFLLDGQRVALLTELPYVAALPNFTSAQNGVHTVTVRVTDKRGQVSESSQKLIVAIDDSEPNDTVLTAKAVAIGSVLNGTVAGQARDVDYFKFSAVAGDQLKLSVKGSGFSGGTLDAYVTVLLPDGKTMLEQNDDGGSGLDAEIRFNVPASGTYYVAVTSFAVHDDPNASDNLPTNFYQLALTRR</sequence>
<protein>
    <submittedName>
        <fullName evidence="3">Peptidase-like protein</fullName>
    </submittedName>
</protein>
<dbReference type="Pfam" id="PF17957">
    <property type="entry name" value="Big_7"/>
    <property type="match status" value="3"/>
</dbReference>
<dbReference type="PROSITE" id="PS51257">
    <property type="entry name" value="PROKAR_LIPOPROTEIN"/>
    <property type="match status" value="1"/>
</dbReference>
<dbReference type="Proteomes" id="UP000245368">
    <property type="component" value="Chromosome"/>
</dbReference>
<feature type="domain" description="Peptidase C-terminal archaeal/bacterial" evidence="2">
    <location>
        <begin position="343"/>
        <end position="416"/>
    </location>
</feature>
<feature type="chain" id="PRO_5016358113" evidence="1">
    <location>
        <begin position="19"/>
        <end position="441"/>
    </location>
</feature>
<dbReference type="RefSeq" id="WP_109825287.1">
    <property type="nucleotide sequence ID" value="NZ_CP029494.1"/>
</dbReference>
<dbReference type="InterPro" id="IPR035986">
    <property type="entry name" value="PKD_dom_sf"/>
</dbReference>
<dbReference type="Pfam" id="PF04151">
    <property type="entry name" value="PPC"/>
    <property type="match status" value="1"/>
</dbReference>
<evidence type="ECO:0000313" key="3">
    <source>
        <dbReference type="EMBL" id="AWN22322.1"/>
    </source>
</evidence>
<organism evidence="3 4">
    <name type="scientific">Deinococcus irradiatisoli</name>
    <dbReference type="NCBI Taxonomy" id="2202254"/>
    <lineage>
        <taxon>Bacteria</taxon>
        <taxon>Thermotogati</taxon>
        <taxon>Deinococcota</taxon>
        <taxon>Deinococci</taxon>
        <taxon>Deinococcales</taxon>
        <taxon>Deinococcaceae</taxon>
        <taxon>Deinococcus</taxon>
    </lineage>
</organism>
<dbReference type="EMBL" id="CP029494">
    <property type="protein sequence ID" value="AWN22322.1"/>
    <property type="molecule type" value="Genomic_DNA"/>
</dbReference>
<name>A0A2Z3JBC2_9DEIO</name>
<accession>A0A2Z3JBC2</accession>
<dbReference type="OrthoDB" id="71555at2"/>
<dbReference type="Gene3D" id="2.60.40.10">
    <property type="entry name" value="Immunoglobulins"/>
    <property type="match status" value="3"/>
</dbReference>
<dbReference type="Gene3D" id="2.60.120.380">
    <property type="match status" value="1"/>
</dbReference>
<dbReference type="SUPFAM" id="SSF49299">
    <property type="entry name" value="PKD domain"/>
    <property type="match status" value="1"/>
</dbReference>
<reference evidence="3 4" key="1">
    <citation type="submission" date="2018-05" db="EMBL/GenBank/DDBJ databases">
        <title>Complete Genome Sequence of Deinococcus sp. strain 17bor-2.</title>
        <authorList>
            <person name="Srinivasan S."/>
        </authorList>
    </citation>
    <scope>NUCLEOTIDE SEQUENCE [LARGE SCALE GENOMIC DNA]</scope>
    <source>
        <strain evidence="3 4">17bor-2</strain>
    </source>
</reference>
<proteinExistence type="predicted"/>
<evidence type="ECO:0000313" key="4">
    <source>
        <dbReference type="Proteomes" id="UP000245368"/>
    </source>
</evidence>
<feature type="signal peptide" evidence="1">
    <location>
        <begin position="1"/>
        <end position="18"/>
    </location>
</feature>
<gene>
    <name evidence="3" type="ORF">DKM44_02940</name>
</gene>